<comment type="caution">
    <text evidence="1">The sequence shown here is derived from an EMBL/GenBank/DDBJ whole genome shotgun (WGS) entry which is preliminary data.</text>
</comment>
<evidence type="ECO:0000313" key="2">
    <source>
        <dbReference type="Proteomes" id="UP000789508"/>
    </source>
</evidence>
<dbReference type="EMBL" id="CAJVPS010028467">
    <property type="protein sequence ID" value="CAG8726425.1"/>
    <property type="molecule type" value="Genomic_DNA"/>
</dbReference>
<gene>
    <name evidence="1" type="ORF">ALEPTO_LOCUS12456</name>
</gene>
<protein>
    <submittedName>
        <fullName evidence="1">5944_t:CDS:1</fullName>
    </submittedName>
</protein>
<dbReference type="AlphaFoldDB" id="A0A9N9I8M3"/>
<reference evidence="1" key="1">
    <citation type="submission" date="2021-06" db="EMBL/GenBank/DDBJ databases">
        <authorList>
            <person name="Kallberg Y."/>
            <person name="Tangrot J."/>
            <person name="Rosling A."/>
        </authorList>
    </citation>
    <scope>NUCLEOTIDE SEQUENCE</scope>
    <source>
        <strain evidence="1">FL130A</strain>
    </source>
</reference>
<feature type="non-terminal residue" evidence="1">
    <location>
        <position position="1"/>
    </location>
</feature>
<feature type="non-terminal residue" evidence="1">
    <location>
        <position position="56"/>
    </location>
</feature>
<dbReference type="Proteomes" id="UP000789508">
    <property type="component" value="Unassembled WGS sequence"/>
</dbReference>
<sequence>TATTTTECSKHQHIYSFTTSSLLNHTNLYTNLPNDTGIVLQTLYNRDNWPLPKEFT</sequence>
<accession>A0A9N9I8M3</accession>
<name>A0A9N9I8M3_9GLOM</name>
<keyword evidence="2" id="KW-1185">Reference proteome</keyword>
<evidence type="ECO:0000313" key="1">
    <source>
        <dbReference type="EMBL" id="CAG8726425.1"/>
    </source>
</evidence>
<proteinExistence type="predicted"/>
<organism evidence="1 2">
    <name type="scientific">Ambispora leptoticha</name>
    <dbReference type="NCBI Taxonomy" id="144679"/>
    <lineage>
        <taxon>Eukaryota</taxon>
        <taxon>Fungi</taxon>
        <taxon>Fungi incertae sedis</taxon>
        <taxon>Mucoromycota</taxon>
        <taxon>Glomeromycotina</taxon>
        <taxon>Glomeromycetes</taxon>
        <taxon>Archaeosporales</taxon>
        <taxon>Ambisporaceae</taxon>
        <taxon>Ambispora</taxon>
    </lineage>
</organism>